<proteinExistence type="inferred from homology"/>
<organism evidence="3 4">
    <name type="scientific">Vitis vinifera</name>
    <name type="common">Grape</name>
    <dbReference type="NCBI Taxonomy" id="29760"/>
    <lineage>
        <taxon>Eukaryota</taxon>
        <taxon>Viridiplantae</taxon>
        <taxon>Streptophyta</taxon>
        <taxon>Embryophyta</taxon>
        <taxon>Tracheophyta</taxon>
        <taxon>Spermatophyta</taxon>
        <taxon>Magnoliopsida</taxon>
        <taxon>eudicotyledons</taxon>
        <taxon>Gunneridae</taxon>
        <taxon>Pentapetalae</taxon>
        <taxon>rosids</taxon>
        <taxon>Vitales</taxon>
        <taxon>Vitaceae</taxon>
        <taxon>Viteae</taxon>
        <taxon>Vitis</taxon>
    </lineage>
</organism>
<reference evidence="3 4" key="1">
    <citation type="journal article" date="2018" name="PLoS Genet.">
        <title>Population sequencing reveals clonal diversity and ancestral inbreeding in the grapevine cultivar Chardonnay.</title>
        <authorList>
            <person name="Roach M.J."/>
            <person name="Johnson D.L."/>
            <person name="Bohlmann J."/>
            <person name="van Vuuren H.J."/>
            <person name="Jones S.J."/>
            <person name="Pretorius I.S."/>
            <person name="Schmidt S.A."/>
            <person name="Borneman A.R."/>
        </authorList>
    </citation>
    <scope>NUCLEOTIDE SEQUENCE [LARGE SCALE GENOMIC DNA]</scope>
    <source>
        <strain evidence="4">cv. Chardonnay</strain>
        <tissue evidence="3">Leaf</tissue>
    </source>
</reference>
<keyword evidence="1 3" id="KW-0808">Transferase</keyword>
<comment type="catalytic activity">
    <reaction evidence="1">
        <text>RX + glutathione = an S-substituted glutathione + a halide anion + H(+)</text>
        <dbReference type="Rhea" id="RHEA:16437"/>
        <dbReference type="ChEBI" id="CHEBI:15378"/>
        <dbReference type="ChEBI" id="CHEBI:16042"/>
        <dbReference type="ChEBI" id="CHEBI:17792"/>
        <dbReference type="ChEBI" id="CHEBI:57925"/>
        <dbReference type="ChEBI" id="CHEBI:90779"/>
        <dbReference type="EC" id="2.5.1.18"/>
    </reaction>
</comment>
<dbReference type="InterPro" id="IPR036249">
    <property type="entry name" value="Thioredoxin-like_sf"/>
</dbReference>
<feature type="domain" description="GST N-terminal" evidence="2">
    <location>
        <begin position="1"/>
        <end position="36"/>
    </location>
</feature>
<dbReference type="Proteomes" id="UP000288805">
    <property type="component" value="Unassembled WGS sequence"/>
</dbReference>
<evidence type="ECO:0000256" key="1">
    <source>
        <dbReference type="RuleBase" id="RU369102"/>
    </source>
</evidence>
<dbReference type="PANTHER" id="PTHR11260:SF773">
    <property type="entry name" value="GLUTATHIONE S-TRANSFERASE U26"/>
    <property type="match status" value="1"/>
</dbReference>
<dbReference type="Gene3D" id="1.20.1050.10">
    <property type="match status" value="1"/>
</dbReference>
<evidence type="ECO:0000259" key="2">
    <source>
        <dbReference type="PROSITE" id="PS50404"/>
    </source>
</evidence>
<dbReference type="EC" id="2.5.1.18" evidence="1"/>
<dbReference type="EMBL" id="QGNW01000281">
    <property type="protein sequence ID" value="RVW79416.1"/>
    <property type="molecule type" value="Genomic_DNA"/>
</dbReference>
<evidence type="ECO:0000313" key="3">
    <source>
        <dbReference type="EMBL" id="RVW79416.1"/>
    </source>
</evidence>
<dbReference type="InterPro" id="IPR004045">
    <property type="entry name" value="Glutathione_S-Trfase_N"/>
</dbReference>
<dbReference type="Pfam" id="PF02798">
    <property type="entry name" value="GST_N"/>
    <property type="match status" value="1"/>
</dbReference>
<dbReference type="AlphaFoldDB" id="A0A438H4B1"/>
<protein>
    <recommendedName>
        <fullName evidence="1">Glutathione S-transferase</fullName>
        <ecNumber evidence="1">2.5.1.18</ecNumber>
    </recommendedName>
</protein>
<gene>
    <name evidence="3" type="primary">GST3_6</name>
    <name evidence="3" type="ORF">CK203_056110</name>
</gene>
<evidence type="ECO:0000313" key="4">
    <source>
        <dbReference type="Proteomes" id="UP000288805"/>
    </source>
</evidence>
<accession>A0A438H4B1</accession>
<dbReference type="SUPFAM" id="SSF52833">
    <property type="entry name" value="Thioredoxin-like"/>
    <property type="match status" value="1"/>
</dbReference>
<name>A0A438H4B1_VITVI</name>
<keyword evidence="1" id="KW-0963">Cytoplasm</keyword>
<dbReference type="PANTHER" id="PTHR11260">
    <property type="entry name" value="GLUTATHIONE S-TRANSFERASE, GST, SUPERFAMILY, GST DOMAIN CONTAINING"/>
    <property type="match status" value="1"/>
</dbReference>
<dbReference type="InterPro" id="IPR045073">
    <property type="entry name" value="Omega/Tau-like"/>
</dbReference>
<comment type="caution">
    <text evidence="3">The sequence shown here is derived from an EMBL/GenBank/DDBJ whole genome shotgun (WGS) entry which is preliminary data.</text>
</comment>
<dbReference type="Gene3D" id="3.40.30.10">
    <property type="entry name" value="Glutaredoxin"/>
    <property type="match status" value="1"/>
</dbReference>
<comment type="function">
    <text evidence="1">Is involved in the conjugation of reduced glutathione to a wide number of exogenous and endogenous hydrophobic electrophiles.</text>
</comment>
<comment type="similarity">
    <text evidence="1">Belongs to the GST superfamily.</text>
</comment>
<sequence>MNPVHKKILVLIHNGKPICESLIIVQYIDEVWNDKSPLLPTNPYQKDQARFRADYIDKTRRVNDLLVQQGMVKAFYGKQPKRMNDVDWKDMEAKVATRIKLCLADDVMYHVMDEESPTTIWLKLENQYMSKSLTNKLYLK</sequence>
<dbReference type="PROSITE" id="PS50404">
    <property type="entry name" value="GST_NTER"/>
    <property type="match status" value="1"/>
</dbReference>
<dbReference type="Pfam" id="PF14223">
    <property type="entry name" value="Retrotran_gag_2"/>
    <property type="match status" value="1"/>
</dbReference>
<comment type="subcellular location">
    <subcellularLocation>
        <location evidence="1">Cytoplasm</location>
        <location evidence="1">Cytosol</location>
    </subcellularLocation>
</comment>
<dbReference type="GO" id="GO:0005829">
    <property type="term" value="C:cytosol"/>
    <property type="evidence" value="ECO:0007669"/>
    <property type="project" value="UniProtKB-SubCell"/>
</dbReference>
<dbReference type="GO" id="GO:0004364">
    <property type="term" value="F:glutathione transferase activity"/>
    <property type="evidence" value="ECO:0007669"/>
    <property type="project" value="UniProtKB-UniRule"/>
</dbReference>